<keyword evidence="2" id="KW-0808">Transferase</keyword>
<feature type="domain" description="Acyltransferase 3" evidence="1">
    <location>
        <begin position="10"/>
        <end position="368"/>
    </location>
</feature>
<dbReference type="Proteomes" id="UP000265882">
    <property type="component" value="Unassembled WGS sequence"/>
</dbReference>
<organism evidence="2 3">
    <name type="scientific">Abyssobacteria bacterium (strain SURF_5)</name>
    <dbReference type="NCBI Taxonomy" id="2093360"/>
    <lineage>
        <taxon>Bacteria</taxon>
        <taxon>Pseudomonadati</taxon>
        <taxon>Candidatus Hydrogenedentota</taxon>
        <taxon>Candidatus Abyssobacteria</taxon>
    </lineage>
</organism>
<dbReference type="PANTHER" id="PTHR36927:SF3">
    <property type="entry name" value="GLUCANS BIOSYNTHESIS PROTEIN C"/>
    <property type="match status" value="1"/>
</dbReference>
<name>A0A3A4NVZ7_ABYX5</name>
<dbReference type="PANTHER" id="PTHR36927">
    <property type="entry name" value="BLR4337 PROTEIN"/>
    <property type="match status" value="1"/>
</dbReference>
<sequence length="403" mass="46763">MDAHNSQRRHDIDWLRILAVLLLFFFHTARIFDTDDFYVKNTAVSEGFTVFINFIYLWHMPLFFFLSGVGTWFALRSRGGRGYASERFKRLFIPLLFGACFIVPPQVYYMRLSGQTYNHPPLDVFEDSYLQFFPTFFNGIAPSGNWEWGHLWFLAYLFTFSLVALPLFRSIEKTYGRGLVEKLASVAEKRGGIFLFGLPLMAGEALLRANWPGMQNLYNDWSNFLFFILFFIYGYLLCSDERFWQAVERDGKLALLLAAAIFSIYPLRLALGHLPSRGYNPDYMSLMALRGLDAWLWVVAVLSFGRRYLGFTNRILTYANEAALPVYILHQTVIVMVGYYVVRWQTGMMSGYFIITMLSLVVTLLACDLLVRRINVVRFLFGMRAKRSRAHILAFDKARPENP</sequence>
<dbReference type="InterPro" id="IPR050623">
    <property type="entry name" value="Glucan_succinyl_AcylTrfase"/>
</dbReference>
<dbReference type="Pfam" id="PF01757">
    <property type="entry name" value="Acyl_transf_3"/>
    <property type="match status" value="1"/>
</dbReference>
<protein>
    <submittedName>
        <fullName evidence="2">Acyltransferase</fullName>
    </submittedName>
</protein>
<accession>A0A3A4NVZ7</accession>
<keyword evidence="2" id="KW-0012">Acyltransferase</keyword>
<proteinExistence type="predicted"/>
<dbReference type="InterPro" id="IPR002656">
    <property type="entry name" value="Acyl_transf_3_dom"/>
</dbReference>
<gene>
    <name evidence="2" type="ORF">C4520_12375</name>
</gene>
<evidence type="ECO:0000313" key="3">
    <source>
        <dbReference type="Proteomes" id="UP000265882"/>
    </source>
</evidence>
<comment type="caution">
    <text evidence="2">The sequence shown here is derived from an EMBL/GenBank/DDBJ whole genome shotgun (WGS) entry which is preliminary data.</text>
</comment>
<evidence type="ECO:0000313" key="2">
    <source>
        <dbReference type="EMBL" id="RJP19751.1"/>
    </source>
</evidence>
<dbReference type="GO" id="GO:0016747">
    <property type="term" value="F:acyltransferase activity, transferring groups other than amino-acyl groups"/>
    <property type="evidence" value="ECO:0007669"/>
    <property type="project" value="InterPro"/>
</dbReference>
<dbReference type="AlphaFoldDB" id="A0A3A4NVZ7"/>
<evidence type="ECO:0000259" key="1">
    <source>
        <dbReference type="Pfam" id="PF01757"/>
    </source>
</evidence>
<dbReference type="EMBL" id="QZKU01000085">
    <property type="protein sequence ID" value="RJP19751.1"/>
    <property type="molecule type" value="Genomic_DNA"/>
</dbReference>
<reference evidence="2 3" key="1">
    <citation type="journal article" date="2017" name="ISME J.">
        <title>Energy and carbon metabolisms in a deep terrestrial subsurface fluid microbial community.</title>
        <authorList>
            <person name="Momper L."/>
            <person name="Jungbluth S.P."/>
            <person name="Lee M.D."/>
            <person name="Amend J.P."/>
        </authorList>
    </citation>
    <scope>NUCLEOTIDE SEQUENCE [LARGE SCALE GENOMIC DNA]</scope>
    <source>
        <strain evidence="2">SURF_5</strain>
    </source>
</reference>